<dbReference type="GO" id="GO:0005524">
    <property type="term" value="F:ATP binding"/>
    <property type="evidence" value="ECO:0007669"/>
    <property type="project" value="UniProtKB-UniRule"/>
</dbReference>
<reference evidence="23" key="4">
    <citation type="submission" date="2025-09" db="UniProtKB">
        <authorList>
            <consortium name="Ensembl"/>
        </authorList>
    </citation>
    <scope>IDENTIFICATION</scope>
</reference>
<dbReference type="InterPro" id="IPR036397">
    <property type="entry name" value="RNaseH_sf"/>
</dbReference>
<evidence type="ECO:0000313" key="23">
    <source>
        <dbReference type="Ensembl" id="ENSELUP00000050244.2"/>
    </source>
</evidence>
<keyword evidence="3 17" id="KW-0728">SH3 domain</keyword>
<dbReference type="InterPro" id="IPR035851">
    <property type="entry name" value="HCK_SH2"/>
</dbReference>
<dbReference type="InterPro" id="IPR036860">
    <property type="entry name" value="SH2_dom_sf"/>
</dbReference>
<evidence type="ECO:0000256" key="2">
    <source>
        <dbReference type="ARBA" id="ARBA00004635"/>
    </source>
</evidence>
<dbReference type="GO" id="GO:0003676">
    <property type="term" value="F:nucleic acid binding"/>
    <property type="evidence" value="ECO:0007669"/>
    <property type="project" value="InterPro"/>
</dbReference>
<keyword evidence="9 19" id="KW-0418">Kinase</keyword>
<keyword evidence="10 18" id="KW-0067">ATP-binding</keyword>
<keyword evidence="6 19" id="KW-0808">Transferase</keyword>
<evidence type="ECO:0000256" key="13">
    <source>
        <dbReference type="ARBA" id="ARBA00023137"/>
    </source>
</evidence>
<dbReference type="SMART" id="SM00252">
    <property type="entry name" value="SH2"/>
    <property type="match status" value="1"/>
</dbReference>
<dbReference type="Gene3D" id="3.30.200.20">
    <property type="entry name" value="Phosphorylase Kinase, domain 1"/>
    <property type="match status" value="1"/>
</dbReference>
<dbReference type="PRINTS" id="PR00109">
    <property type="entry name" value="TYRKINASE"/>
</dbReference>
<dbReference type="InterPro" id="IPR000719">
    <property type="entry name" value="Prot_kinase_dom"/>
</dbReference>
<evidence type="ECO:0000256" key="9">
    <source>
        <dbReference type="ARBA" id="ARBA00022777"/>
    </source>
</evidence>
<keyword evidence="11" id="KW-0832">Ubl conjugation</keyword>
<reference evidence="23" key="2">
    <citation type="submission" date="2020-02" db="EMBL/GenBank/DDBJ databases">
        <title>Esox lucius (northern pike) genome, fEsoLuc1, primary haplotype.</title>
        <authorList>
            <person name="Myers G."/>
            <person name="Karagic N."/>
            <person name="Meyer A."/>
            <person name="Pippel M."/>
            <person name="Reichard M."/>
            <person name="Winkler S."/>
            <person name="Tracey A."/>
            <person name="Sims Y."/>
            <person name="Howe K."/>
            <person name="Rhie A."/>
            <person name="Formenti G."/>
            <person name="Durbin R."/>
            <person name="Fedrigo O."/>
            <person name="Jarvis E.D."/>
        </authorList>
    </citation>
    <scope>NUCLEOTIDE SEQUENCE [LARGE SCALE GENOMIC DNA]</scope>
</reference>
<dbReference type="InterPro" id="IPR000980">
    <property type="entry name" value="SH2"/>
</dbReference>
<dbReference type="Ensembl" id="ENSELUT00000045243.2">
    <property type="protein sequence ID" value="ENSELUP00000050244.2"/>
    <property type="gene ID" value="ENSELUG00000009250.3"/>
</dbReference>
<dbReference type="InterPro" id="IPR011009">
    <property type="entry name" value="Kinase-like_dom_sf"/>
</dbReference>
<dbReference type="SUPFAM" id="SSF50044">
    <property type="entry name" value="SH3-domain"/>
    <property type="match status" value="1"/>
</dbReference>
<keyword evidence="24" id="KW-1185">Reference proteome</keyword>
<evidence type="ECO:0000256" key="19">
    <source>
        <dbReference type="RuleBase" id="RU362096"/>
    </source>
</evidence>
<dbReference type="InterPro" id="IPR020635">
    <property type="entry name" value="Tyr_kinase_cat_dom"/>
</dbReference>
<name>A0A6Q2X883_ESOLU</name>
<dbReference type="PROSITE" id="PS50001">
    <property type="entry name" value="SH2"/>
    <property type="match status" value="1"/>
</dbReference>
<comment type="subcellular location">
    <subcellularLocation>
        <location evidence="1">Cell membrane</location>
    </subcellularLocation>
    <subcellularLocation>
        <location evidence="2">Membrane</location>
        <topology evidence="2">Lipid-anchor</topology>
    </subcellularLocation>
</comment>
<evidence type="ECO:0000256" key="4">
    <source>
        <dbReference type="ARBA" id="ARBA00022475"/>
    </source>
</evidence>
<dbReference type="GO" id="GO:0005886">
    <property type="term" value="C:plasma membrane"/>
    <property type="evidence" value="ECO:0007669"/>
    <property type="project" value="UniProtKB-SubCell"/>
</dbReference>
<dbReference type="PANTHER" id="PTHR24418">
    <property type="entry name" value="TYROSINE-PROTEIN KINASE"/>
    <property type="match status" value="1"/>
</dbReference>
<keyword evidence="13 19" id="KW-0829">Tyrosine-protein kinase</keyword>
<dbReference type="Gene3D" id="2.30.30.40">
    <property type="entry name" value="SH3 Domains"/>
    <property type="match status" value="1"/>
</dbReference>
<feature type="binding site" evidence="18">
    <location>
        <position position="322"/>
    </location>
    <ligand>
        <name>ATP</name>
        <dbReference type="ChEBI" id="CHEBI:30616"/>
    </ligand>
</feature>
<protein>
    <recommendedName>
        <fullName evidence="19">Tyrosine-protein kinase</fullName>
        <ecNumber evidence="19">2.7.10.2</ecNumber>
    </recommendedName>
</protein>
<evidence type="ECO:0000256" key="1">
    <source>
        <dbReference type="ARBA" id="ARBA00004236"/>
    </source>
</evidence>
<dbReference type="PRINTS" id="PR00452">
    <property type="entry name" value="SH3DOMAIN"/>
</dbReference>
<dbReference type="InterPro" id="IPR017441">
    <property type="entry name" value="Protein_kinase_ATP_BS"/>
</dbReference>
<keyword evidence="5" id="KW-0597">Phosphoprotein</keyword>
<evidence type="ECO:0000256" key="10">
    <source>
        <dbReference type="ARBA" id="ARBA00022840"/>
    </source>
</evidence>
<evidence type="ECO:0000256" key="18">
    <source>
        <dbReference type="PROSITE-ProRule" id="PRU10141"/>
    </source>
</evidence>
<evidence type="ECO:0000256" key="8">
    <source>
        <dbReference type="ARBA" id="ARBA00022741"/>
    </source>
</evidence>
<dbReference type="GeneTree" id="ENSGT00940000158738"/>
<evidence type="ECO:0000259" key="21">
    <source>
        <dbReference type="PROSITE" id="PS50002"/>
    </source>
</evidence>
<dbReference type="PROSITE" id="PS50011">
    <property type="entry name" value="PROTEIN_KINASE_DOM"/>
    <property type="match status" value="1"/>
</dbReference>
<evidence type="ECO:0000256" key="16">
    <source>
        <dbReference type="PROSITE-ProRule" id="PRU00191"/>
    </source>
</evidence>
<dbReference type="PROSITE" id="PS00107">
    <property type="entry name" value="PROTEIN_KINASE_ATP"/>
    <property type="match status" value="1"/>
</dbReference>
<evidence type="ECO:0000259" key="20">
    <source>
        <dbReference type="PROSITE" id="PS50001"/>
    </source>
</evidence>
<dbReference type="Gene3D" id="3.30.420.10">
    <property type="entry name" value="Ribonuclease H-like superfamily/Ribonuclease H"/>
    <property type="match status" value="1"/>
</dbReference>
<dbReference type="Pfam" id="PF00017">
    <property type="entry name" value="SH2"/>
    <property type="match status" value="1"/>
</dbReference>
<evidence type="ECO:0000256" key="7">
    <source>
        <dbReference type="ARBA" id="ARBA00022707"/>
    </source>
</evidence>
<evidence type="ECO:0000256" key="14">
    <source>
        <dbReference type="ARBA" id="ARBA00023288"/>
    </source>
</evidence>
<dbReference type="FunFam" id="3.30.200.20:FF:000036">
    <property type="entry name" value="Tyrosine-protein kinase"/>
    <property type="match status" value="1"/>
</dbReference>
<evidence type="ECO:0000256" key="5">
    <source>
        <dbReference type="ARBA" id="ARBA00022553"/>
    </source>
</evidence>
<dbReference type="GO" id="GO:0004715">
    <property type="term" value="F:non-membrane spanning protein tyrosine kinase activity"/>
    <property type="evidence" value="ECO:0007669"/>
    <property type="project" value="UniProtKB-EC"/>
</dbReference>
<dbReference type="AlphaFoldDB" id="A0A6Q2X883"/>
<evidence type="ECO:0000259" key="22">
    <source>
        <dbReference type="PROSITE" id="PS50011"/>
    </source>
</evidence>
<dbReference type="FunFam" id="1.10.510.10:FF:000553">
    <property type="entry name" value="Tyrosine-protein kinase"/>
    <property type="match status" value="1"/>
</dbReference>
<reference evidence="23" key="3">
    <citation type="submission" date="2025-08" db="UniProtKB">
        <authorList>
            <consortium name="Ensembl"/>
        </authorList>
    </citation>
    <scope>IDENTIFICATION</scope>
</reference>
<keyword evidence="12" id="KW-0472">Membrane</keyword>
<dbReference type="PROSITE" id="PS00109">
    <property type="entry name" value="PROTEIN_KINASE_TYR"/>
    <property type="match status" value="1"/>
</dbReference>
<keyword evidence="16" id="KW-0727">SH2 domain</keyword>
<dbReference type="Proteomes" id="UP000265140">
    <property type="component" value="Chromosome 12"/>
</dbReference>
<dbReference type="CDD" id="cd05073">
    <property type="entry name" value="PTKc_Hck"/>
    <property type="match status" value="1"/>
</dbReference>
<feature type="domain" description="SH2" evidence="20">
    <location>
        <begin position="176"/>
        <end position="273"/>
    </location>
</feature>
<dbReference type="Gene3D" id="3.30.505.10">
    <property type="entry name" value="SH2 domain"/>
    <property type="match status" value="1"/>
</dbReference>
<dbReference type="PRINTS" id="PR00401">
    <property type="entry name" value="SH2DOMAIN"/>
</dbReference>
<keyword evidence="14" id="KW-0449">Lipoprotein</keyword>
<dbReference type="FunFam" id="3.30.505.10:FF:000010">
    <property type="entry name" value="Tyrosine-protein kinase"/>
    <property type="match status" value="1"/>
</dbReference>
<comment type="similarity">
    <text evidence="19">Belongs to the protein kinase superfamily. Tyr protein kinase family.</text>
</comment>
<evidence type="ECO:0000256" key="3">
    <source>
        <dbReference type="ARBA" id="ARBA00022443"/>
    </source>
</evidence>
<dbReference type="SMART" id="SM00219">
    <property type="entry name" value="TyrKc"/>
    <property type="match status" value="1"/>
</dbReference>
<dbReference type="EC" id="2.7.10.2" evidence="19"/>
<dbReference type="Pfam" id="PF00018">
    <property type="entry name" value="SH3_1"/>
    <property type="match status" value="1"/>
</dbReference>
<sequence length="559" mass="63147">MRYARPNNAEELKATIRATWALITPEQCHRLIDSMPRRIAAVIQAKGAPLPCSFTMGCVGSKEQQDPISKAVVNDDFQNRTQNSAHYVKDPTTGNKANKTISTDPSVASDGSETIAIALYDYEGINEGDLGFKKGDKLKILQESGEWWRAKHAVTGQEGYIPSNYVAIDSLETEEWFFKGVSRKDAERQLLASGNKLGSYMIRDSETTKGSYSLSVRDGDSQSGDTVKHYKIRTLDNGGFYISPRITFTTLQELVSHYKKQGDGLCQALTSPCISPKPQKPWEKDAWEIPRESLKLDRRLGAGQFGEVWMATYNKHTKVAVKTMKPGTMSVEAFLAEANLMKALQHDKLVRLNAVVTKEEPIYIITEYMEKGSLLDFLKSDEGNRVQLPKLIDFSAQIAEGMAFIEQRNYIHRDLRAANILVSKALVCKIADFGLARIIEDNEYTAREGAKFPIKWTAPEAINYGSFTIKSDVWSFGILLTEIISYGRTPYPGMTNPEVIRSLERGYRMQRTDSCPQELYDIMLECWKNKPEDRPTFEYLQSVLEDFYTATESQYQQQP</sequence>
<dbReference type="InterPro" id="IPR008266">
    <property type="entry name" value="Tyr_kinase_AS"/>
</dbReference>
<dbReference type="InterPro" id="IPR036028">
    <property type="entry name" value="SH3-like_dom_sf"/>
</dbReference>
<dbReference type="SMART" id="SM00326">
    <property type="entry name" value="SH3"/>
    <property type="match status" value="1"/>
</dbReference>
<dbReference type="InterPro" id="IPR050198">
    <property type="entry name" value="Non-receptor_tyrosine_kinases"/>
</dbReference>
<dbReference type="Pfam" id="PF07714">
    <property type="entry name" value="PK_Tyr_Ser-Thr"/>
    <property type="match status" value="1"/>
</dbReference>
<dbReference type="InterPro" id="IPR001245">
    <property type="entry name" value="Ser-Thr/Tyr_kinase_cat_dom"/>
</dbReference>
<evidence type="ECO:0000256" key="17">
    <source>
        <dbReference type="PROSITE-ProRule" id="PRU00192"/>
    </source>
</evidence>
<dbReference type="SUPFAM" id="SSF56112">
    <property type="entry name" value="Protein kinase-like (PK-like)"/>
    <property type="match status" value="1"/>
</dbReference>
<dbReference type="SUPFAM" id="SSF55550">
    <property type="entry name" value="SH2 domain"/>
    <property type="match status" value="1"/>
</dbReference>
<evidence type="ECO:0000313" key="24">
    <source>
        <dbReference type="Proteomes" id="UP000265140"/>
    </source>
</evidence>
<reference evidence="24" key="1">
    <citation type="journal article" date="2014" name="PLoS ONE">
        <title>The genome and linkage map of the northern pike (Esox lucius): conserved synteny revealed between the salmonid sister group and the Neoteleostei.</title>
        <authorList>
            <person name="Rondeau E.B."/>
            <person name="Minkley D.R."/>
            <person name="Leong J.S."/>
            <person name="Messmer A.M."/>
            <person name="Jantzen J.R."/>
            <person name="von Schalburg K.R."/>
            <person name="Lemon C."/>
            <person name="Bird N.H."/>
            <person name="Koop B.F."/>
        </authorList>
    </citation>
    <scope>NUCLEOTIDE SEQUENCE</scope>
</reference>
<dbReference type="PROSITE" id="PS50002">
    <property type="entry name" value="SH3"/>
    <property type="match status" value="1"/>
</dbReference>
<dbReference type="CDD" id="cd10363">
    <property type="entry name" value="SH2_Src_HCK"/>
    <property type="match status" value="1"/>
</dbReference>
<evidence type="ECO:0000256" key="6">
    <source>
        <dbReference type="ARBA" id="ARBA00022679"/>
    </source>
</evidence>
<evidence type="ECO:0000256" key="12">
    <source>
        <dbReference type="ARBA" id="ARBA00023136"/>
    </source>
</evidence>
<keyword evidence="4" id="KW-1003">Cell membrane</keyword>
<dbReference type="CDD" id="cd11845">
    <property type="entry name" value="SH3_Src_like"/>
    <property type="match status" value="1"/>
</dbReference>
<accession>A0A6Q2X883</accession>
<comment type="catalytic activity">
    <reaction evidence="15 19">
        <text>L-tyrosyl-[protein] + ATP = O-phospho-L-tyrosyl-[protein] + ADP + H(+)</text>
        <dbReference type="Rhea" id="RHEA:10596"/>
        <dbReference type="Rhea" id="RHEA-COMP:10136"/>
        <dbReference type="Rhea" id="RHEA-COMP:20101"/>
        <dbReference type="ChEBI" id="CHEBI:15378"/>
        <dbReference type="ChEBI" id="CHEBI:30616"/>
        <dbReference type="ChEBI" id="CHEBI:46858"/>
        <dbReference type="ChEBI" id="CHEBI:61978"/>
        <dbReference type="ChEBI" id="CHEBI:456216"/>
        <dbReference type="EC" id="2.7.10.2"/>
    </reaction>
</comment>
<keyword evidence="7" id="KW-0519">Myristate</keyword>
<dbReference type="Bgee" id="ENSELUG00000009250">
    <property type="expression patterns" value="Expressed in head kidney and 15 other cell types or tissues"/>
</dbReference>
<proteinExistence type="inferred from homology"/>
<feature type="domain" description="Protein kinase" evidence="22">
    <location>
        <begin position="294"/>
        <end position="548"/>
    </location>
</feature>
<organism evidence="23 24">
    <name type="scientific">Esox lucius</name>
    <name type="common">Northern pike</name>
    <dbReference type="NCBI Taxonomy" id="8010"/>
    <lineage>
        <taxon>Eukaryota</taxon>
        <taxon>Metazoa</taxon>
        <taxon>Chordata</taxon>
        <taxon>Craniata</taxon>
        <taxon>Vertebrata</taxon>
        <taxon>Euteleostomi</taxon>
        <taxon>Actinopterygii</taxon>
        <taxon>Neopterygii</taxon>
        <taxon>Teleostei</taxon>
        <taxon>Protacanthopterygii</taxon>
        <taxon>Esociformes</taxon>
        <taxon>Esocidae</taxon>
        <taxon>Esox</taxon>
    </lineage>
</organism>
<feature type="domain" description="SH3" evidence="21">
    <location>
        <begin position="111"/>
        <end position="171"/>
    </location>
</feature>
<dbReference type="InterPro" id="IPR001452">
    <property type="entry name" value="SH3_domain"/>
</dbReference>
<evidence type="ECO:0000256" key="11">
    <source>
        <dbReference type="ARBA" id="ARBA00022843"/>
    </source>
</evidence>
<keyword evidence="8 18" id="KW-0547">Nucleotide-binding</keyword>
<dbReference type="Gene3D" id="1.10.510.10">
    <property type="entry name" value="Transferase(Phosphotransferase) domain 1"/>
    <property type="match status" value="1"/>
</dbReference>
<evidence type="ECO:0000256" key="15">
    <source>
        <dbReference type="ARBA" id="ARBA00051245"/>
    </source>
</evidence>